<reference evidence="3 4" key="1">
    <citation type="submission" date="2016-09" db="EMBL/GenBank/DDBJ databases">
        <authorList>
            <person name="Capua I."/>
            <person name="De Benedictis P."/>
            <person name="Joannis T."/>
            <person name="Lombin L.H."/>
            <person name="Cattoli G."/>
        </authorList>
    </citation>
    <scope>NUCLEOTIDE SEQUENCE [LARGE SCALE GENOMIC DNA]</scope>
    <source>
        <strain evidence="3 4">GB001</strain>
    </source>
</reference>
<dbReference type="Pfam" id="PF02517">
    <property type="entry name" value="Rce1-like"/>
    <property type="match status" value="1"/>
</dbReference>
<dbReference type="EMBL" id="FMIQ01000026">
    <property type="protein sequence ID" value="SCM51868.1"/>
    <property type="molecule type" value="Genomic_DNA"/>
</dbReference>
<dbReference type="PANTHER" id="PTHR43592:SF15">
    <property type="entry name" value="CAAX AMINO TERMINAL PROTEASE FAMILY PROTEIN"/>
    <property type="match status" value="1"/>
</dbReference>
<dbReference type="AlphaFoldDB" id="A0A1C6YYH8"/>
<dbReference type="OrthoDB" id="158986at2"/>
<feature type="transmembrane region" description="Helical" evidence="1">
    <location>
        <begin position="43"/>
        <end position="61"/>
    </location>
</feature>
<evidence type="ECO:0000256" key="1">
    <source>
        <dbReference type="SAM" id="Phobius"/>
    </source>
</evidence>
<evidence type="ECO:0000313" key="4">
    <source>
        <dbReference type="Proteomes" id="UP000094844"/>
    </source>
</evidence>
<keyword evidence="1" id="KW-1133">Transmembrane helix</keyword>
<feature type="transmembrane region" description="Helical" evidence="1">
    <location>
        <begin position="110"/>
        <end position="130"/>
    </location>
</feature>
<feature type="transmembrane region" description="Helical" evidence="1">
    <location>
        <begin position="12"/>
        <end position="31"/>
    </location>
</feature>
<keyword evidence="1" id="KW-0472">Membrane</keyword>
<organism evidence="3 4">
    <name type="scientific">Hafnia alvei</name>
    <dbReference type="NCBI Taxonomy" id="569"/>
    <lineage>
        <taxon>Bacteria</taxon>
        <taxon>Pseudomonadati</taxon>
        <taxon>Pseudomonadota</taxon>
        <taxon>Gammaproteobacteria</taxon>
        <taxon>Enterobacterales</taxon>
        <taxon>Hafniaceae</taxon>
        <taxon>Hafnia</taxon>
    </lineage>
</organism>
<dbReference type="GO" id="GO:0004175">
    <property type="term" value="F:endopeptidase activity"/>
    <property type="evidence" value="ECO:0007669"/>
    <property type="project" value="UniProtKB-ARBA"/>
</dbReference>
<dbReference type="STRING" id="569.A6V27_00985"/>
<feature type="domain" description="CAAX prenyl protease 2/Lysostaphin resistance protein A-like" evidence="2">
    <location>
        <begin position="115"/>
        <end position="207"/>
    </location>
</feature>
<gene>
    <name evidence="3" type="ORF">BN1044_01338</name>
</gene>
<accession>A0A1C6YYH8</accession>
<feature type="transmembrane region" description="Helical" evidence="1">
    <location>
        <begin position="195"/>
        <end position="215"/>
    </location>
</feature>
<protein>
    <recommendedName>
        <fullName evidence="2">CAAX prenyl protease 2/Lysostaphin resistance protein A-like domain-containing protein</fullName>
    </recommendedName>
</protein>
<evidence type="ECO:0000259" key="2">
    <source>
        <dbReference type="Pfam" id="PF02517"/>
    </source>
</evidence>
<dbReference type="PANTHER" id="PTHR43592">
    <property type="entry name" value="CAAX AMINO TERMINAL PROTEASE"/>
    <property type="match status" value="1"/>
</dbReference>
<dbReference type="InterPro" id="IPR003675">
    <property type="entry name" value="Rce1/LyrA-like_dom"/>
</dbReference>
<name>A0A1C6YYH8_HAFAL</name>
<evidence type="ECO:0000313" key="3">
    <source>
        <dbReference type="EMBL" id="SCM51868.1"/>
    </source>
</evidence>
<proteinExistence type="predicted"/>
<sequence length="217" mass="25369">MDSKTLDKITQSFICFSIFILWYFISYISLFLSNYKALYQSGYLIPFMSFALWLPFSYIVVKKYSIHYKDIKKGSVDIKSTALFILFIFILRFVSVFYDKPEVWVESITSYSNLSFFLFSICVCLFSPIYEEIIFRGFLLNAFLLWGPKAKICGIVLTSILFSLVHTQYNSPTTFIELFTFSVILCYARIYKNGLLFPILLHCIFNSFATLLIILSR</sequence>
<feature type="transmembrane region" description="Helical" evidence="1">
    <location>
        <begin position="81"/>
        <end position="98"/>
    </location>
</feature>
<dbReference type="RefSeq" id="WP_072308045.1">
    <property type="nucleotide sequence ID" value="NZ_FMIQ01000026.1"/>
</dbReference>
<feature type="transmembrane region" description="Helical" evidence="1">
    <location>
        <begin position="142"/>
        <end position="165"/>
    </location>
</feature>
<dbReference type="Proteomes" id="UP000094844">
    <property type="component" value="Unassembled WGS sequence"/>
</dbReference>
<keyword evidence="1" id="KW-0812">Transmembrane</keyword>
<dbReference type="GO" id="GO:0080120">
    <property type="term" value="P:CAAX-box protein maturation"/>
    <property type="evidence" value="ECO:0007669"/>
    <property type="project" value="UniProtKB-ARBA"/>
</dbReference>